<evidence type="ECO:0000256" key="1">
    <source>
        <dbReference type="SAM" id="MobiDB-lite"/>
    </source>
</evidence>
<sequence>MSWAGRRGPPAPPWPRLRTIRRSPTPQTPSVHSRHRVRFDVSSNFYSQKYDNSSIELGGAVEIRKSAQNRTVYQAKFYEQDHSQINH</sequence>
<gene>
    <name evidence="2" type="ORF">GE061_004226</name>
</gene>
<dbReference type="AlphaFoldDB" id="A0A6A4IX38"/>
<organism evidence="2 3">
    <name type="scientific">Apolygus lucorum</name>
    <name type="common">Small green plant bug</name>
    <name type="synonym">Lygocoris lucorum</name>
    <dbReference type="NCBI Taxonomy" id="248454"/>
    <lineage>
        <taxon>Eukaryota</taxon>
        <taxon>Metazoa</taxon>
        <taxon>Ecdysozoa</taxon>
        <taxon>Arthropoda</taxon>
        <taxon>Hexapoda</taxon>
        <taxon>Insecta</taxon>
        <taxon>Pterygota</taxon>
        <taxon>Neoptera</taxon>
        <taxon>Paraneoptera</taxon>
        <taxon>Hemiptera</taxon>
        <taxon>Heteroptera</taxon>
        <taxon>Panheteroptera</taxon>
        <taxon>Cimicomorpha</taxon>
        <taxon>Miridae</taxon>
        <taxon>Mirini</taxon>
        <taxon>Apolygus</taxon>
    </lineage>
</organism>
<comment type="caution">
    <text evidence="2">The sequence shown here is derived from an EMBL/GenBank/DDBJ whole genome shotgun (WGS) entry which is preliminary data.</text>
</comment>
<feature type="region of interest" description="Disordered" evidence="1">
    <location>
        <begin position="1"/>
        <end position="34"/>
    </location>
</feature>
<reference evidence="2" key="1">
    <citation type="journal article" date="2021" name="Mol. Ecol. Resour.">
        <title>Apolygus lucorum genome provides insights into omnivorousness and mesophyll feeding.</title>
        <authorList>
            <person name="Liu Y."/>
            <person name="Liu H."/>
            <person name="Wang H."/>
            <person name="Huang T."/>
            <person name="Liu B."/>
            <person name="Yang B."/>
            <person name="Yin L."/>
            <person name="Li B."/>
            <person name="Zhang Y."/>
            <person name="Zhang S."/>
            <person name="Jiang F."/>
            <person name="Zhang X."/>
            <person name="Ren Y."/>
            <person name="Wang B."/>
            <person name="Wang S."/>
            <person name="Lu Y."/>
            <person name="Wu K."/>
            <person name="Fan W."/>
            <person name="Wang G."/>
        </authorList>
    </citation>
    <scope>NUCLEOTIDE SEQUENCE</scope>
    <source>
        <strain evidence="2">12Hb</strain>
    </source>
</reference>
<dbReference type="Proteomes" id="UP000466442">
    <property type="component" value="Linkage Group LG12"/>
</dbReference>
<proteinExistence type="predicted"/>
<keyword evidence="3" id="KW-1185">Reference proteome</keyword>
<dbReference type="EMBL" id="WIXP02000012">
    <property type="protein sequence ID" value="KAF6201831.1"/>
    <property type="molecule type" value="Genomic_DNA"/>
</dbReference>
<accession>A0A6A4IX38</accession>
<feature type="compositionally biased region" description="Polar residues" evidence="1">
    <location>
        <begin position="22"/>
        <end position="31"/>
    </location>
</feature>
<protein>
    <submittedName>
        <fullName evidence="2">Uncharacterized protein</fullName>
    </submittedName>
</protein>
<evidence type="ECO:0000313" key="3">
    <source>
        <dbReference type="Proteomes" id="UP000466442"/>
    </source>
</evidence>
<name>A0A6A4IX38_APOLU</name>
<evidence type="ECO:0000313" key="2">
    <source>
        <dbReference type="EMBL" id="KAF6201831.1"/>
    </source>
</evidence>